<organism evidence="2 3">
    <name type="scientific">Owenia fusiformis</name>
    <name type="common">Polychaete worm</name>
    <dbReference type="NCBI Taxonomy" id="6347"/>
    <lineage>
        <taxon>Eukaryota</taxon>
        <taxon>Metazoa</taxon>
        <taxon>Spiralia</taxon>
        <taxon>Lophotrochozoa</taxon>
        <taxon>Annelida</taxon>
        <taxon>Polychaeta</taxon>
        <taxon>Sedentaria</taxon>
        <taxon>Canalipalpata</taxon>
        <taxon>Sabellida</taxon>
        <taxon>Oweniida</taxon>
        <taxon>Oweniidae</taxon>
        <taxon>Owenia</taxon>
    </lineage>
</organism>
<evidence type="ECO:0000313" key="2">
    <source>
        <dbReference type="EMBL" id="CAH1785804.1"/>
    </source>
</evidence>
<proteinExistence type="predicted"/>
<accession>A0A8J1U0C8</accession>
<name>A0A8J1U0C8_OWEFU</name>
<comment type="caution">
    <text evidence="2">The sequence shown here is derived from an EMBL/GenBank/DDBJ whole genome shotgun (WGS) entry which is preliminary data.</text>
</comment>
<evidence type="ECO:0000313" key="3">
    <source>
        <dbReference type="Proteomes" id="UP000749559"/>
    </source>
</evidence>
<evidence type="ECO:0000256" key="1">
    <source>
        <dbReference type="SAM" id="MobiDB-lite"/>
    </source>
</evidence>
<feature type="region of interest" description="Disordered" evidence="1">
    <location>
        <begin position="155"/>
        <end position="195"/>
    </location>
</feature>
<gene>
    <name evidence="2" type="ORF">OFUS_LOCUS11812</name>
</gene>
<dbReference type="OrthoDB" id="6148233at2759"/>
<dbReference type="Proteomes" id="UP000749559">
    <property type="component" value="Unassembled WGS sequence"/>
</dbReference>
<keyword evidence="3" id="KW-1185">Reference proteome</keyword>
<sequence length="212" mass="25053">MPSKKHRYNKLNNDDDIYMYPSELYFSQDSILGTFKGGKLLGQTFNEIIEGNRNPNKHIPPITVVKDHPDYEGLPFVFGCRRLYIYQELEKLDVIRKVKVEISSYDSQQHRIKNFTTKNDGVSVEVKSYAGQFNKNHAHGWNFYKNRYHFRDWEKSADRHKQSRSQHNNQPDTDSQDFTTANEEPEFTTRNTNNRHYKFPVDDESCCPCTIM</sequence>
<dbReference type="EMBL" id="CAIIXF020000006">
    <property type="protein sequence ID" value="CAH1785804.1"/>
    <property type="molecule type" value="Genomic_DNA"/>
</dbReference>
<reference evidence="2" key="1">
    <citation type="submission" date="2022-03" db="EMBL/GenBank/DDBJ databases">
        <authorList>
            <person name="Martin C."/>
        </authorList>
    </citation>
    <scope>NUCLEOTIDE SEQUENCE</scope>
</reference>
<protein>
    <submittedName>
        <fullName evidence="2">Uncharacterized protein</fullName>
    </submittedName>
</protein>
<feature type="compositionally biased region" description="Polar residues" evidence="1">
    <location>
        <begin position="165"/>
        <end position="192"/>
    </location>
</feature>
<dbReference type="AlphaFoldDB" id="A0A8J1U0C8"/>